<protein>
    <submittedName>
        <fullName evidence="2">Uncharacterized protein</fullName>
    </submittedName>
</protein>
<dbReference type="OMA" id="QNIGRMW"/>
<evidence type="ECO:0000313" key="2">
    <source>
        <dbReference type="EMBL" id="EFY93083.1"/>
    </source>
</evidence>
<dbReference type="InParanoid" id="E9DTM8"/>
<sequence>MNLSPQKLSQPKKRISEIMATVAQEQKEFEDILEYINSIEQANLSQMVGSASSARSRRKKSKTMPKPADEELEKYQRRRAGKEESIGLMWQKIHELQQEEKRLKEMNGM</sequence>
<feature type="region of interest" description="Disordered" evidence="1">
    <location>
        <begin position="46"/>
        <end position="76"/>
    </location>
</feature>
<accession>E9DTM8</accession>
<keyword evidence="3" id="KW-1185">Reference proteome</keyword>
<feature type="compositionally biased region" description="Basic and acidic residues" evidence="1">
    <location>
        <begin position="67"/>
        <end position="76"/>
    </location>
</feature>
<dbReference type="OrthoDB" id="5104318at2759"/>
<name>E9DTM8_METAQ</name>
<proteinExistence type="predicted"/>
<dbReference type="KEGG" id="maw:19245177"/>
<reference evidence="2 3" key="1">
    <citation type="journal article" date="2011" name="PLoS Genet.">
        <title>Genome sequencing and comparative transcriptomics of the model entomopathogenic fungi Metarhizium anisopliae and M. acridum.</title>
        <authorList>
            <person name="Gao Q."/>
            <person name="Jin K."/>
            <person name="Ying S.H."/>
            <person name="Zhang Y."/>
            <person name="Xiao G."/>
            <person name="Shang Y."/>
            <person name="Duan Z."/>
            <person name="Hu X."/>
            <person name="Xie X.Q."/>
            <person name="Zhou G."/>
            <person name="Peng G."/>
            <person name="Luo Z."/>
            <person name="Huang W."/>
            <person name="Wang B."/>
            <person name="Fang W."/>
            <person name="Wang S."/>
            <person name="Zhong Y."/>
            <person name="Ma L.J."/>
            <person name="St Leger R.J."/>
            <person name="Zhao G.P."/>
            <person name="Pei Y."/>
            <person name="Feng M.G."/>
            <person name="Xia Y."/>
            <person name="Wang C."/>
        </authorList>
    </citation>
    <scope>NUCLEOTIDE SEQUENCE [LARGE SCALE GENOMIC DNA]</scope>
    <source>
        <strain evidence="2 3">CQMa 102</strain>
    </source>
</reference>
<evidence type="ECO:0000256" key="1">
    <source>
        <dbReference type="SAM" id="MobiDB-lite"/>
    </source>
</evidence>
<evidence type="ECO:0000313" key="3">
    <source>
        <dbReference type="Proteomes" id="UP000002499"/>
    </source>
</evidence>
<dbReference type="Proteomes" id="UP000002499">
    <property type="component" value="Unassembled WGS sequence"/>
</dbReference>
<dbReference type="GeneID" id="19245177"/>
<gene>
    <name evidence="2" type="ORF">MAC_00866</name>
</gene>
<dbReference type="HOGENOM" id="CLU_176442_0_0_1"/>
<dbReference type="EMBL" id="GL698472">
    <property type="protein sequence ID" value="EFY93083.1"/>
    <property type="molecule type" value="Genomic_DNA"/>
</dbReference>
<organism evidence="3">
    <name type="scientific">Metarhizium acridum (strain CQMa 102)</name>
    <dbReference type="NCBI Taxonomy" id="655827"/>
    <lineage>
        <taxon>Eukaryota</taxon>
        <taxon>Fungi</taxon>
        <taxon>Dikarya</taxon>
        <taxon>Ascomycota</taxon>
        <taxon>Pezizomycotina</taxon>
        <taxon>Sordariomycetes</taxon>
        <taxon>Hypocreomycetidae</taxon>
        <taxon>Hypocreales</taxon>
        <taxon>Clavicipitaceae</taxon>
        <taxon>Metarhizium</taxon>
    </lineage>
</organism>
<dbReference type="AlphaFoldDB" id="E9DTM8"/>
<dbReference type="eggNOG" id="ENOG502RQW7">
    <property type="taxonomic scope" value="Eukaryota"/>
</dbReference>